<dbReference type="EMBL" id="CP064931">
    <property type="protein sequence ID" value="QPK09556.1"/>
    <property type="molecule type" value="Genomic_DNA"/>
</dbReference>
<evidence type="ECO:0000313" key="4">
    <source>
        <dbReference type="Proteomes" id="UP000078551"/>
    </source>
</evidence>
<dbReference type="SUPFAM" id="SSF50475">
    <property type="entry name" value="FMN-binding split barrel"/>
    <property type="match status" value="1"/>
</dbReference>
<keyword evidence="4" id="KW-1185">Reference proteome</keyword>
<dbReference type="GeneID" id="45961790"/>
<accession>A0A192TE34</accession>
<name>A0A192TE34_9HYPH</name>
<evidence type="ECO:0000313" key="3">
    <source>
        <dbReference type="EMBL" id="QPK09556.1"/>
    </source>
</evidence>
<dbReference type="RefSeq" id="WP_012484853.1">
    <property type="nucleotide sequence ID" value="NZ_CP013522.1"/>
</dbReference>
<gene>
    <name evidence="2" type="ORF">AMC81_CH03313</name>
    <name evidence="3" type="ORF">HER27_003015</name>
</gene>
<dbReference type="EMBL" id="CP013568">
    <property type="protein sequence ID" value="ANL86057.1"/>
    <property type="molecule type" value="Genomic_DNA"/>
</dbReference>
<organism evidence="3 5">
    <name type="scientific">Rhizobium phaseoli</name>
    <dbReference type="NCBI Taxonomy" id="396"/>
    <lineage>
        <taxon>Bacteria</taxon>
        <taxon>Pseudomonadati</taxon>
        <taxon>Pseudomonadota</taxon>
        <taxon>Alphaproteobacteria</taxon>
        <taxon>Hyphomicrobiales</taxon>
        <taxon>Rhizobiaceae</taxon>
        <taxon>Rhizobium/Agrobacterium group</taxon>
        <taxon>Rhizobium</taxon>
    </lineage>
</organism>
<evidence type="ECO:0000313" key="2">
    <source>
        <dbReference type="EMBL" id="ANL86057.1"/>
    </source>
</evidence>
<reference evidence="3 5" key="2">
    <citation type="submission" date="2020-11" db="EMBL/GenBank/DDBJ databases">
        <title>Indigenous Rhizobia Nodulating Common beans in Western Kenya.</title>
        <authorList>
            <person name="Wekesa C.S."/>
            <person name="Oelmueller R."/>
            <person name="Furch A.C."/>
        </authorList>
    </citation>
    <scope>NUCLEOTIDE SEQUENCE [LARGE SCALE GENOMIC DNA]</scope>
    <source>
        <strain evidence="5">BS3</strain>
        <strain evidence="3">S3</strain>
    </source>
</reference>
<sequence>MYEGASFDGATVSFITDIRSTKIKDIGRDPRVSGIAYDLDSRVQIKLVGTAMIVEDEDTRRAIWQRLKPPTRKQFETDLPPGIVLYSGDGQIMTTGPTIDDSHSSTVR</sequence>
<dbReference type="InterPro" id="IPR012349">
    <property type="entry name" value="Split_barrel_FMN-bd"/>
</dbReference>
<proteinExistence type="predicted"/>
<dbReference type="Proteomes" id="UP000078551">
    <property type="component" value="Chromosome"/>
</dbReference>
<reference evidence="2 4" key="1">
    <citation type="submission" date="2015-11" db="EMBL/GenBank/DDBJ databases">
        <title>The limits of bacterial species coexistence and the symbiotic plasmid transference in sympatric Rhizobium populations.</title>
        <authorList>
            <person name="Perez-Carrascal O.M."/>
            <person name="VanInsberghe D."/>
            <person name="Juarez S."/>
            <person name="Polz M.F."/>
            <person name="Vinuesa P."/>
            <person name="Gonzalez V."/>
        </authorList>
    </citation>
    <scope>NUCLEOTIDE SEQUENCE [LARGE SCALE GENOMIC DNA]</scope>
    <source>
        <strain evidence="2 4">N771</strain>
    </source>
</reference>
<dbReference type="Proteomes" id="UP000540266">
    <property type="component" value="Chromosome"/>
</dbReference>
<evidence type="ECO:0000256" key="1">
    <source>
        <dbReference type="SAM" id="MobiDB-lite"/>
    </source>
</evidence>
<feature type="region of interest" description="Disordered" evidence="1">
    <location>
        <begin position="88"/>
        <end position="108"/>
    </location>
</feature>
<dbReference type="AlphaFoldDB" id="A0A192TE34"/>
<dbReference type="Gene3D" id="2.30.110.10">
    <property type="entry name" value="Electron Transport, Fmn-binding Protein, Chain A"/>
    <property type="match status" value="1"/>
</dbReference>
<protein>
    <submittedName>
        <fullName evidence="2">Pyridoxamine 5'-phosphate oxidase-like protein</fullName>
    </submittedName>
</protein>
<evidence type="ECO:0000313" key="5">
    <source>
        <dbReference type="Proteomes" id="UP000540266"/>
    </source>
</evidence>